<dbReference type="InterPro" id="IPR020568">
    <property type="entry name" value="Ribosomal_Su5_D2-typ_SF"/>
</dbReference>
<dbReference type="Proteomes" id="UP000504636">
    <property type="component" value="Unplaced"/>
</dbReference>
<dbReference type="GO" id="GO:0003735">
    <property type="term" value="F:structural constituent of ribosome"/>
    <property type="evidence" value="ECO:0007669"/>
    <property type="project" value="InterPro"/>
</dbReference>
<dbReference type="GO" id="GO:0005763">
    <property type="term" value="C:mitochondrial small ribosomal subunit"/>
    <property type="evidence" value="ECO:0007669"/>
    <property type="project" value="TreeGrafter"/>
</dbReference>
<dbReference type="RefSeq" id="XP_033583107.1">
    <property type="nucleotide sequence ID" value="XM_033718828.1"/>
</dbReference>
<gene>
    <name evidence="5 7" type="ORF">BDZ99DRAFT_458039</name>
</gene>
<protein>
    <recommendedName>
        <fullName evidence="8">Ribosomal protein S5 domain 2-like protein</fullName>
    </recommendedName>
</protein>
<dbReference type="Pfam" id="PF00380">
    <property type="entry name" value="Ribosomal_S9"/>
    <property type="match status" value="1"/>
</dbReference>
<reference evidence="7" key="2">
    <citation type="submission" date="2020-04" db="EMBL/GenBank/DDBJ databases">
        <authorList>
            <consortium name="NCBI Genome Project"/>
        </authorList>
    </citation>
    <scope>NUCLEOTIDE SEQUENCE</scope>
    <source>
        <strain evidence="7">CBS 304.34</strain>
    </source>
</reference>
<evidence type="ECO:0000313" key="7">
    <source>
        <dbReference type="RefSeq" id="XP_033583107.1"/>
    </source>
</evidence>
<evidence type="ECO:0000256" key="1">
    <source>
        <dbReference type="ARBA" id="ARBA00005251"/>
    </source>
</evidence>
<reference evidence="5 7" key="1">
    <citation type="journal article" date="2020" name="Stud. Mycol.">
        <title>101 Dothideomycetes genomes: a test case for predicting lifestyles and emergence of pathogens.</title>
        <authorList>
            <person name="Haridas S."/>
            <person name="Albert R."/>
            <person name="Binder M."/>
            <person name="Bloem J."/>
            <person name="Labutti K."/>
            <person name="Salamov A."/>
            <person name="Andreopoulos B."/>
            <person name="Baker S."/>
            <person name="Barry K."/>
            <person name="Bills G."/>
            <person name="Bluhm B."/>
            <person name="Cannon C."/>
            <person name="Castanera R."/>
            <person name="Culley D."/>
            <person name="Daum C."/>
            <person name="Ezra D."/>
            <person name="Gonzalez J."/>
            <person name="Henrissat B."/>
            <person name="Kuo A."/>
            <person name="Liang C."/>
            <person name="Lipzen A."/>
            <person name="Lutzoni F."/>
            <person name="Magnuson J."/>
            <person name="Mondo S."/>
            <person name="Nolan M."/>
            <person name="Ohm R."/>
            <person name="Pangilinan J."/>
            <person name="Park H.-J."/>
            <person name="Ramirez L."/>
            <person name="Alfaro M."/>
            <person name="Sun H."/>
            <person name="Tritt A."/>
            <person name="Yoshinaga Y."/>
            <person name="Zwiers L.-H."/>
            <person name="Turgeon B."/>
            <person name="Goodwin S."/>
            <person name="Spatafora J."/>
            <person name="Crous P."/>
            <person name="Grigoriev I."/>
        </authorList>
    </citation>
    <scope>NUCLEOTIDE SEQUENCE</scope>
    <source>
        <strain evidence="5 7">CBS 304.34</strain>
    </source>
</reference>
<evidence type="ECO:0000256" key="3">
    <source>
        <dbReference type="ARBA" id="ARBA00023274"/>
    </source>
</evidence>
<dbReference type="PROSITE" id="PS00360">
    <property type="entry name" value="RIBOSOMAL_S9"/>
    <property type="match status" value="1"/>
</dbReference>
<dbReference type="GO" id="GO:0006412">
    <property type="term" value="P:translation"/>
    <property type="evidence" value="ECO:0007669"/>
    <property type="project" value="InterPro"/>
</dbReference>
<evidence type="ECO:0008006" key="8">
    <source>
        <dbReference type="Google" id="ProtNLM"/>
    </source>
</evidence>
<dbReference type="InterPro" id="IPR000754">
    <property type="entry name" value="Ribosomal_uS9"/>
</dbReference>
<dbReference type="OrthoDB" id="10254627at2759"/>
<evidence type="ECO:0000256" key="4">
    <source>
        <dbReference type="RuleBase" id="RU003815"/>
    </source>
</evidence>
<dbReference type="EMBL" id="MU003693">
    <property type="protein sequence ID" value="KAF2816143.1"/>
    <property type="molecule type" value="Genomic_DNA"/>
</dbReference>
<dbReference type="SUPFAM" id="SSF54211">
    <property type="entry name" value="Ribosomal protein S5 domain 2-like"/>
    <property type="match status" value="1"/>
</dbReference>
<dbReference type="InterPro" id="IPR014721">
    <property type="entry name" value="Ribsml_uS5_D2-typ_fold_subgr"/>
</dbReference>
<dbReference type="GO" id="GO:0003723">
    <property type="term" value="F:RNA binding"/>
    <property type="evidence" value="ECO:0007669"/>
    <property type="project" value="TreeGrafter"/>
</dbReference>
<dbReference type="PANTHER" id="PTHR21569">
    <property type="entry name" value="RIBOSOMAL PROTEIN S9"/>
    <property type="match status" value="1"/>
</dbReference>
<keyword evidence="6" id="KW-1185">Reference proteome</keyword>
<proteinExistence type="inferred from homology"/>
<keyword evidence="2 4" id="KW-0689">Ribosomal protein</keyword>
<dbReference type="PANTHER" id="PTHR21569:SF1">
    <property type="entry name" value="SMALL RIBOSOMAL SUBUNIT PROTEIN US9M"/>
    <property type="match status" value="1"/>
</dbReference>
<sequence length="357" mass="39354">MSGGELPKSLLRAFASLGSIPRSQIRSIPCSRRGFHQSTSKYFATGAIRRAETVDEVPRSNIAAPPISFSEDTQDISSMDPKQAEAAREKAEEEAQKLLKRLRVVPASASYFSAKPEATDDFITLDALLRKYSTLPVVPPGHAPRVAWKGIHHYKVKVNEPIGPARYARIIAILHRLNHIHPALMPEEVTTAMAKFKRDINPHDIKPRPSVIDEWGRSKGVGRRKTSSAVAWLVEGDGEVLINGQTLAQKFGRLHDRESAVWALKSTQRLDKYNIFGLVKGGGVTGQAEAMALAVAKALLVQEPALKPALRRGKPPPYFFYSVLLLRWADRFCDALRRGVAFLGRAGTAAMSLHLCI</sequence>
<name>A0A6A6Z647_9PEZI</name>
<dbReference type="InterPro" id="IPR020574">
    <property type="entry name" value="Ribosomal_uS9_CS"/>
</dbReference>
<dbReference type="AlphaFoldDB" id="A0A6A6Z647"/>
<organism evidence="5">
    <name type="scientific">Mytilinidion resinicola</name>
    <dbReference type="NCBI Taxonomy" id="574789"/>
    <lineage>
        <taxon>Eukaryota</taxon>
        <taxon>Fungi</taxon>
        <taxon>Dikarya</taxon>
        <taxon>Ascomycota</taxon>
        <taxon>Pezizomycotina</taxon>
        <taxon>Dothideomycetes</taxon>
        <taxon>Pleosporomycetidae</taxon>
        <taxon>Mytilinidiales</taxon>
        <taxon>Mytilinidiaceae</taxon>
        <taxon>Mytilinidion</taxon>
    </lineage>
</organism>
<comment type="similarity">
    <text evidence="1 4">Belongs to the universal ribosomal protein uS9 family.</text>
</comment>
<evidence type="ECO:0000313" key="6">
    <source>
        <dbReference type="Proteomes" id="UP000504636"/>
    </source>
</evidence>
<keyword evidence="3 4" id="KW-0687">Ribonucleoprotein</keyword>
<evidence type="ECO:0000256" key="2">
    <source>
        <dbReference type="ARBA" id="ARBA00022980"/>
    </source>
</evidence>
<dbReference type="GeneID" id="54459721"/>
<accession>A0A6A6Z647</accession>
<dbReference type="Gene3D" id="3.30.230.10">
    <property type="match status" value="1"/>
</dbReference>
<reference evidence="7" key="3">
    <citation type="submission" date="2025-04" db="UniProtKB">
        <authorList>
            <consortium name="RefSeq"/>
        </authorList>
    </citation>
    <scope>IDENTIFICATION</scope>
    <source>
        <strain evidence="7">CBS 304.34</strain>
    </source>
</reference>
<evidence type="ECO:0000313" key="5">
    <source>
        <dbReference type="EMBL" id="KAF2816143.1"/>
    </source>
</evidence>